<name>A0A7J7KNE8_BUGNE</name>
<dbReference type="EMBL" id="VXIV02000218">
    <property type="protein sequence ID" value="KAF6039710.1"/>
    <property type="molecule type" value="Genomic_DNA"/>
</dbReference>
<feature type="region of interest" description="Disordered" evidence="1">
    <location>
        <begin position="1"/>
        <end position="106"/>
    </location>
</feature>
<feature type="compositionally biased region" description="Low complexity" evidence="1">
    <location>
        <begin position="195"/>
        <end position="206"/>
    </location>
</feature>
<organism evidence="2 3">
    <name type="scientific">Bugula neritina</name>
    <name type="common">Brown bryozoan</name>
    <name type="synonym">Sertularia neritina</name>
    <dbReference type="NCBI Taxonomy" id="10212"/>
    <lineage>
        <taxon>Eukaryota</taxon>
        <taxon>Metazoa</taxon>
        <taxon>Spiralia</taxon>
        <taxon>Lophotrochozoa</taxon>
        <taxon>Bryozoa</taxon>
        <taxon>Gymnolaemata</taxon>
        <taxon>Cheilostomatida</taxon>
        <taxon>Flustrina</taxon>
        <taxon>Buguloidea</taxon>
        <taxon>Bugulidae</taxon>
        <taxon>Bugula</taxon>
    </lineage>
</organism>
<comment type="caution">
    <text evidence="2">The sequence shown here is derived from an EMBL/GenBank/DDBJ whole genome shotgun (WGS) entry which is preliminary data.</text>
</comment>
<feature type="compositionally biased region" description="Polar residues" evidence="1">
    <location>
        <begin position="185"/>
        <end position="194"/>
    </location>
</feature>
<accession>A0A7J7KNE8</accession>
<sequence>MHRYSREDMMRQHGPVLAGPHGPIYASRAGPILAGPPAPVPMGPPPPVPTGPLDSVLYDRRPYYPPGPIYDAVPVERARKKSRERTKQSSHRQQKPSRNKIKHSEYDNPLQQWSAWRTAVVNGGITEDVVHNTYKEIAVGEEYNRLARPSRRNQSGVYQYSTAIDQATRLHKEDFINFGIPRAQISTKNGGRHQSPSPSSLSSDSDVPIYSINKLNDRYKLERITDQSNKIFNKKGRRREY</sequence>
<evidence type="ECO:0000313" key="3">
    <source>
        <dbReference type="Proteomes" id="UP000593567"/>
    </source>
</evidence>
<dbReference type="Proteomes" id="UP000593567">
    <property type="component" value="Unassembled WGS sequence"/>
</dbReference>
<feature type="compositionally biased region" description="Pro residues" evidence="1">
    <location>
        <begin position="34"/>
        <end position="50"/>
    </location>
</feature>
<evidence type="ECO:0000313" key="2">
    <source>
        <dbReference type="EMBL" id="KAF6039710.1"/>
    </source>
</evidence>
<gene>
    <name evidence="2" type="ORF">EB796_001990</name>
</gene>
<feature type="region of interest" description="Disordered" evidence="1">
    <location>
        <begin position="185"/>
        <end position="207"/>
    </location>
</feature>
<dbReference type="AlphaFoldDB" id="A0A7J7KNE8"/>
<feature type="compositionally biased region" description="Basic residues" evidence="1">
    <location>
        <begin position="78"/>
        <end position="101"/>
    </location>
</feature>
<feature type="compositionally biased region" description="Basic and acidic residues" evidence="1">
    <location>
        <begin position="1"/>
        <end position="11"/>
    </location>
</feature>
<reference evidence="2" key="1">
    <citation type="submission" date="2020-06" db="EMBL/GenBank/DDBJ databases">
        <title>Draft genome of Bugula neritina, a colonial animal packing powerful symbionts and potential medicines.</title>
        <authorList>
            <person name="Rayko M."/>
        </authorList>
    </citation>
    <scope>NUCLEOTIDE SEQUENCE [LARGE SCALE GENOMIC DNA]</scope>
    <source>
        <strain evidence="2">Kwan_BN1</strain>
    </source>
</reference>
<keyword evidence="3" id="KW-1185">Reference proteome</keyword>
<proteinExistence type="predicted"/>
<evidence type="ECO:0000256" key="1">
    <source>
        <dbReference type="SAM" id="MobiDB-lite"/>
    </source>
</evidence>
<protein>
    <submittedName>
        <fullName evidence="2">Uncharacterized protein</fullName>
    </submittedName>
</protein>